<evidence type="ECO:0008006" key="3">
    <source>
        <dbReference type="Google" id="ProtNLM"/>
    </source>
</evidence>
<keyword evidence="1" id="KW-0614">Plasmid</keyword>
<dbReference type="Proteomes" id="UP000027395">
    <property type="component" value="Plasmid pPA115"/>
</dbReference>
<keyword evidence="2" id="KW-1185">Reference proteome</keyword>
<proteinExistence type="predicted"/>
<dbReference type="AlphaFoldDB" id="A0A073CAW4"/>
<evidence type="ECO:0000313" key="2">
    <source>
        <dbReference type="Proteomes" id="UP000027395"/>
    </source>
</evidence>
<dbReference type="EMBL" id="CM002804">
    <property type="protein sequence ID" value="KEI65241.1"/>
    <property type="molecule type" value="Genomic_DNA"/>
</dbReference>
<accession>A0A073CAW4</accession>
<reference evidence="1 2" key="1">
    <citation type="journal article" date="2014" name="Appl. Environ. Microbiol.">
        <title>Elucidation of insertion elements encoded on plasmids and in vitro construction of shuttle vectors from the toxic cyanobacterium Planktothrix.</title>
        <authorList>
            <person name="Christiansen G."/>
            <person name="Goesmann A."/>
            <person name="Kurmayer R."/>
        </authorList>
    </citation>
    <scope>NUCLEOTIDE SEQUENCE [LARGE SCALE GENOMIC DNA]</scope>
    <source>
        <strain evidence="1 2">NIVA-CYA 126/8</strain>
        <plasmid evidence="1">pPA115</plasmid>
    </source>
</reference>
<evidence type="ECO:0000313" key="1">
    <source>
        <dbReference type="EMBL" id="KEI65241.1"/>
    </source>
</evidence>
<dbReference type="PATRIC" id="fig|388467.6.peg.4660"/>
<dbReference type="RefSeq" id="WP_042158383.1">
    <property type="nucleotide sequence ID" value="NZ_CM002804.1"/>
</dbReference>
<gene>
    <name evidence="1" type="ORF">A19Y_9034</name>
</gene>
<geneLocation type="plasmid" evidence="1 2">
    <name>pPA115</name>
</geneLocation>
<dbReference type="HOGENOM" id="CLU_114501_2_0_3"/>
<protein>
    <recommendedName>
        <fullName evidence="3">HNH endonuclease</fullName>
    </recommendedName>
</protein>
<name>A0A073CAW4_PLAA1</name>
<sequence length="100" mass="11450">MVSERYPENWKELALAVKEAANWQCQKCGLFCIKPGEPLSDLIKLHRRAYTLQVHHWNHNPADNRLENLVPLCTSCHLACHRHSRGNISPGQLSLNLKLS</sequence>
<dbReference type="Gene3D" id="1.10.30.50">
    <property type="match status" value="1"/>
</dbReference>
<organism evidence="1 2">
    <name type="scientific">Planktothrix agardhii (strain NIVA-CYA 126/8)</name>
    <dbReference type="NCBI Taxonomy" id="388467"/>
    <lineage>
        <taxon>Bacteria</taxon>
        <taxon>Bacillati</taxon>
        <taxon>Cyanobacteriota</taxon>
        <taxon>Cyanophyceae</taxon>
        <taxon>Oscillatoriophycideae</taxon>
        <taxon>Oscillatoriales</taxon>
        <taxon>Microcoleaceae</taxon>
        <taxon>Planktothrix</taxon>
    </lineage>
</organism>